<proteinExistence type="predicted"/>
<dbReference type="EMBL" id="GBRH01223318">
    <property type="protein sequence ID" value="JAD74577.1"/>
    <property type="molecule type" value="Transcribed_RNA"/>
</dbReference>
<reference evidence="2" key="1">
    <citation type="submission" date="2014-09" db="EMBL/GenBank/DDBJ databases">
        <authorList>
            <person name="Magalhaes I.L.F."/>
            <person name="Oliveira U."/>
            <person name="Santos F.R."/>
            <person name="Vidigal T.H.D.A."/>
            <person name="Brescovit A.D."/>
            <person name="Santos A.J."/>
        </authorList>
    </citation>
    <scope>NUCLEOTIDE SEQUENCE</scope>
    <source>
        <tissue evidence="2">Shoot tissue taken approximately 20 cm above the soil surface</tissue>
    </source>
</reference>
<feature type="chain" id="PRO_5002043320" evidence="1">
    <location>
        <begin position="24"/>
        <end position="146"/>
    </location>
</feature>
<evidence type="ECO:0000256" key="1">
    <source>
        <dbReference type="SAM" id="SignalP"/>
    </source>
</evidence>
<dbReference type="AlphaFoldDB" id="A0A0A9CSW6"/>
<reference evidence="2" key="2">
    <citation type="journal article" date="2015" name="Data Brief">
        <title>Shoot transcriptome of the giant reed, Arundo donax.</title>
        <authorList>
            <person name="Barrero R.A."/>
            <person name="Guerrero F.D."/>
            <person name="Moolhuijzen P."/>
            <person name="Goolsby J.A."/>
            <person name="Tidwell J."/>
            <person name="Bellgard S.E."/>
            <person name="Bellgard M.I."/>
        </authorList>
    </citation>
    <scope>NUCLEOTIDE SEQUENCE</scope>
    <source>
        <tissue evidence="2">Shoot tissue taken approximately 20 cm above the soil surface</tissue>
    </source>
</reference>
<sequence length="146" mass="16932">MKCLHVFMSPLCLLDVLRLICRCCRSPSLSLTPHLPVLHWLRCLLLCLRPKPFPCQNLLLCQPLQMWLLLLVCQPLQMWLLLLVCQPLQLCLLLLVCLPLLLLVCQPLHLCLFLLVCQPRHLCLHLLLCLPHLCLTKSSTTWRRSC</sequence>
<protein>
    <submittedName>
        <fullName evidence="2">Uncharacterized protein</fullName>
    </submittedName>
</protein>
<evidence type="ECO:0000313" key="2">
    <source>
        <dbReference type="EMBL" id="JAD74577.1"/>
    </source>
</evidence>
<organism evidence="2">
    <name type="scientific">Arundo donax</name>
    <name type="common">Giant reed</name>
    <name type="synonym">Donax arundinaceus</name>
    <dbReference type="NCBI Taxonomy" id="35708"/>
    <lineage>
        <taxon>Eukaryota</taxon>
        <taxon>Viridiplantae</taxon>
        <taxon>Streptophyta</taxon>
        <taxon>Embryophyta</taxon>
        <taxon>Tracheophyta</taxon>
        <taxon>Spermatophyta</taxon>
        <taxon>Magnoliopsida</taxon>
        <taxon>Liliopsida</taxon>
        <taxon>Poales</taxon>
        <taxon>Poaceae</taxon>
        <taxon>PACMAD clade</taxon>
        <taxon>Arundinoideae</taxon>
        <taxon>Arundineae</taxon>
        <taxon>Arundo</taxon>
    </lineage>
</organism>
<keyword evidence="1" id="KW-0732">Signal</keyword>
<name>A0A0A9CSW6_ARUDO</name>
<accession>A0A0A9CSW6</accession>
<feature type="signal peptide" evidence="1">
    <location>
        <begin position="1"/>
        <end position="23"/>
    </location>
</feature>